<dbReference type="Gene3D" id="3.30.565.10">
    <property type="entry name" value="Histidine kinase-like ATPase, C-terminal domain"/>
    <property type="match status" value="1"/>
</dbReference>
<dbReference type="InterPro" id="IPR003661">
    <property type="entry name" value="HisK_dim/P_dom"/>
</dbReference>
<dbReference type="InterPro" id="IPR004358">
    <property type="entry name" value="Sig_transdc_His_kin-like_C"/>
</dbReference>
<dbReference type="EC" id="2.7.13.3" evidence="2"/>
<dbReference type="Proteomes" id="UP000598997">
    <property type="component" value="Unassembled WGS sequence"/>
</dbReference>
<dbReference type="PANTHER" id="PTHR42878">
    <property type="entry name" value="TWO-COMPONENT HISTIDINE KINASE"/>
    <property type="match status" value="1"/>
</dbReference>
<dbReference type="InterPro" id="IPR050351">
    <property type="entry name" value="BphY/WalK/GraS-like"/>
</dbReference>
<dbReference type="SMART" id="SM00387">
    <property type="entry name" value="HATPase_c"/>
    <property type="match status" value="1"/>
</dbReference>
<proteinExistence type="predicted"/>
<dbReference type="GO" id="GO:0000156">
    <property type="term" value="F:phosphorelay response regulator activity"/>
    <property type="evidence" value="ECO:0007669"/>
    <property type="project" value="TreeGrafter"/>
</dbReference>
<reference evidence="7 8" key="1">
    <citation type="journal article" date="2014" name="Int. J. Syst. Evol. Microbiol.">
        <title>Complete genome sequence of Corynebacterium casei LMG S-19264T (=DSM 44701T), isolated from a smear-ripened cheese.</title>
        <authorList>
            <consortium name="US DOE Joint Genome Institute (JGI-PGF)"/>
            <person name="Walter F."/>
            <person name="Albersmeier A."/>
            <person name="Kalinowski J."/>
            <person name="Ruckert C."/>
        </authorList>
    </citation>
    <scope>NUCLEOTIDE SEQUENCE [LARGE SCALE GENOMIC DNA]</scope>
    <source>
        <strain evidence="7 8">CGMCC 1.15358</strain>
    </source>
</reference>
<evidence type="ECO:0000259" key="6">
    <source>
        <dbReference type="PROSITE" id="PS50109"/>
    </source>
</evidence>
<dbReference type="GO" id="GO:0030295">
    <property type="term" value="F:protein kinase activator activity"/>
    <property type="evidence" value="ECO:0007669"/>
    <property type="project" value="TreeGrafter"/>
</dbReference>
<dbReference type="PRINTS" id="PR00344">
    <property type="entry name" value="BCTRLSENSOR"/>
</dbReference>
<evidence type="ECO:0000313" key="8">
    <source>
        <dbReference type="Proteomes" id="UP000598997"/>
    </source>
</evidence>
<evidence type="ECO:0000256" key="1">
    <source>
        <dbReference type="ARBA" id="ARBA00000085"/>
    </source>
</evidence>
<dbReference type="CDD" id="cd00075">
    <property type="entry name" value="HATPase"/>
    <property type="match status" value="1"/>
</dbReference>
<dbReference type="InterPro" id="IPR036890">
    <property type="entry name" value="HATPase_C_sf"/>
</dbReference>
<comment type="caution">
    <text evidence="7">The sequence shown here is derived from an EMBL/GenBank/DDBJ whole genome shotgun (WGS) entry which is preliminary data.</text>
</comment>
<comment type="catalytic activity">
    <reaction evidence="1">
        <text>ATP + protein L-histidine = ADP + protein N-phospho-L-histidine.</text>
        <dbReference type="EC" id="2.7.13.3"/>
    </reaction>
</comment>
<accession>A0A916YI41</accession>
<dbReference type="Pfam" id="PF02518">
    <property type="entry name" value="HATPase_c"/>
    <property type="match status" value="1"/>
</dbReference>
<evidence type="ECO:0000256" key="3">
    <source>
        <dbReference type="ARBA" id="ARBA00022553"/>
    </source>
</evidence>
<dbReference type="CDD" id="cd00082">
    <property type="entry name" value="HisKA"/>
    <property type="match status" value="1"/>
</dbReference>
<gene>
    <name evidence="7" type="ORF">GCM10010989_20600</name>
</gene>
<dbReference type="SUPFAM" id="SSF55874">
    <property type="entry name" value="ATPase domain of HSP90 chaperone/DNA topoisomerase II/histidine kinase"/>
    <property type="match status" value="1"/>
</dbReference>
<keyword evidence="5" id="KW-0418">Kinase</keyword>
<keyword evidence="8" id="KW-1185">Reference proteome</keyword>
<keyword evidence="3" id="KW-0597">Phosphoprotein</keyword>
<dbReference type="InterPro" id="IPR003594">
    <property type="entry name" value="HATPase_dom"/>
</dbReference>
<dbReference type="PROSITE" id="PS50109">
    <property type="entry name" value="HIS_KIN"/>
    <property type="match status" value="1"/>
</dbReference>
<dbReference type="AlphaFoldDB" id="A0A916YI41"/>
<dbReference type="GO" id="GO:0000155">
    <property type="term" value="F:phosphorelay sensor kinase activity"/>
    <property type="evidence" value="ECO:0007669"/>
    <property type="project" value="InterPro"/>
</dbReference>
<evidence type="ECO:0000256" key="4">
    <source>
        <dbReference type="ARBA" id="ARBA00022679"/>
    </source>
</evidence>
<evidence type="ECO:0000313" key="7">
    <source>
        <dbReference type="EMBL" id="GGD46265.1"/>
    </source>
</evidence>
<feature type="domain" description="Histidine kinase" evidence="6">
    <location>
        <begin position="234"/>
        <end position="447"/>
    </location>
</feature>
<dbReference type="OrthoDB" id="7933832at2"/>
<keyword evidence="4" id="KW-0808">Transferase</keyword>
<dbReference type="RefSeq" id="WP_066761989.1">
    <property type="nucleotide sequence ID" value="NZ_BMIO01000006.1"/>
</dbReference>
<evidence type="ECO:0000256" key="2">
    <source>
        <dbReference type="ARBA" id="ARBA00012438"/>
    </source>
</evidence>
<dbReference type="GO" id="GO:0007234">
    <property type="term" value="P:osmosensory signaling via phosphorelay pathway"/>
    <property type="evidence" value="ECO:0007669"/>
    <property type="project" value="TreeGrafter"/>
</dbReference>
<protein>
    <recommendedName>
        <fullName evidence="2">histidine kinase</fullName>
        <ecNumber evidence="2">2.7.13.3</ecNumber>
    </recommendedName>
</protein>
<dbReference type="PANTHER" id="PTHR42878:SF14">
    <property type="entry name" value="OSMOLARITY TWO-COMPONENT SYSTEM PROTEIN SSK1"/>
    <property type="match status" value="1"/>
</dbReference>
<evidence type="ECO:0000256" key="5">
    <source>
        <dbReference type="ARBA" id="ARBA00022777"/>
    </source>
</evidence>
<name>A0A916YI41_9SPHN</name>
<organism evidence="7 8">
    <name type="scientific">Croceicoccus pelagius</name>
    <dbReference type="NCBI Taxonomy" id="1703341"/>
    <lineage>
        <taxon>Bacteria</taxon>
        <taxon>Pseudomonadati</taxon>
        <taxon>Pseudomonadota</taxon>
        <taxon>Alphaproteobacteria</taxon>
        <taxon>Sphingomonadales</taxon>
        <taxon>Erythrobacteraceae</taxon>
        <taxon>Croceicoccus</taxon>
    </lineage>
</organism>
<sequence>MSGAEAITETAAVEPLVARSDAADRLVAADGPLADMQLACGGEIPGLIAAPGLLELVRKSRSFGMKLGRPLVMRHSEGSLEGWAEVEPDGEGCAIRLSDWHRSSHGTGTSNGEATRLAVENLLAEGVVWLDEGQRVLAVESQVADLAPLVGQARTMRGQHWTGLFDFSAHDTGTPPIWQARSGMTVRIAGSPREWHLLLASANVGFQLLLRPVGENEYETEETDLLPPNLLGEELAPAMRNPVARIIRQAEAIRDRLAGPLPAEYREYALDMVNAGRHLGELADDLGDAEAIEHGTIAIHAEPVAVSDIAEIVCRLLQVRADARSVTFDVSNSDAVAMADRKRVTQILLNIVGNAISYGPEGGRILVDIMRSGVNVVVSVTDDGESLSAEEFIRMFDKFERLGRSGDGGSGLGLYIALMLARAMGGDLEGSADEGGGNRFTLTLPSA</sequence>
<dbReference type="EMBL" id="BMIO01000006">
    <property type="protein sequence ID" value="GGD46265.1"/>
    <property type="molecule type" value="Genomic_DNA"/>
</dbReference>
<dbReference type="InterPro" id="IPR005467">
    <property type="entry name" value="His_kinase_dom"/>
</dbReference>